<evidence type="ECO:0000313" key="2">
    <source>
        <dbReference type="EMBL" id="ADI21738.1"/>
    </source>
</evidence>
<evidence type="ECO:0000256" key="1">
    <source>
        <dbReference type="SAM" id="Phobius"/>
    </source>
</evidence>
<proteinExistence type="predicted"/>
<keyword evidence="1" id="KW-0472">Membrane</keyword>
<reference evidence="2" key="1">
    <citation type="submission" date="2010-01" db="EMBL/GenBank/DDBJ databases">
        <title>Genome fragments of uncultured bacteria from the North Pacific subtropical Gyre.</title>
        <authorList>
            <person name="Pham V.D."/>
            <person name="Delong E.F."/>
        </authorList>
    </citation>
    <scope>NUCLEOTIDE SEQUENCE</scope>
</reference>
<feature type="transmembrane region" description="Helical" evidence="1">
    <location>
        <begin position="165"/>
        <end position="181"/>
    </location>
</feature>
<name>E7C2R4_9ACTN</name>
<protein>
    <submittedName>
        <fullName evidence="2">Uncharacterized protein</fullName>
    </submittedName>
</protein>
<dbReference type="EMBL" id="GU567964">
    <property type="protein sequence ID" value="ADI21738.1"/>
    <property type="molecule type" value="Genomic_DNA"/>
</dbReference>
<keyword evidence="1" id="KW-1133">Transmembrane helix</keyword>
<keyword evidence="1" id="KW-0812">Transmembrane</keyword>
<sequence length="212" mass="22973">MEVSELTEALKDLVKTAYGDRVGTFKIQSVDEATSRARQKARSQLSKEQRLFIDRSLVPFRDWLIERDPEAAERVASGAPAPQDIETAVRAAEDHAAALLAPDLNEAETELLLARLKNGRIETIEERNSLRGAPLRFSNRHVRTMAGGFAIIFLGSGVAGVTAEVGTVVTIAGAAIFVWGFRKWKSGETTSNVPSVSVFKGGKIKREGPGAL</sequence>
<accession>E7C2R4</accession>
<organism evidence="2">
    <name type="scientific">uncultured actinobacterium HF0130_15N16</name>
    <dbReference type="NCBI Taxonomy" id="723601"/>
    <lineage>
        <taxon>Bacteria</taxon>
        <taxon>Bacillati</taxon>
        <taxon>Actinomycetota</taxon>
        <taxon>Actinomycetes</taxon>
        <taxon>marine Actinobacteria clade</taxon>
        <taxon>environmental samples</taxon>
    </lineage>
</organism>
<dbReference type="AlphaFoldDB" id="E7C2R4"/>